<protein>
    <recommendedName>
        <fullName evidence="2">DUF7330 domain-containing protein</fullName>
    </recommendedName>
</protein>
<feature type="transmembrane region" description="Helical" evidence="1">
    <location>
        <begin position="323"/>
        <end position="344"/>
    </location>
</feature>
<feature type="transmembrane region" description="Helical" evidence="1">
    <location>
        <begin position="502"/>
        <end position="523"/>
    </location>
</feature>
<name>A0A8H7HDG3_9AGAM</name>
<evidence type="ECO:0000313" key="4">
    <source>
        <dbReference type="Proteomes" id="UP000650582"/>
    </source>
</evidence>
<gene>
    <name evidence="3" type="ORF">RHS04_02674</name>
</gene>
<keyword evidence="1" id="KW-0472">Membrane</keyword>
<evidence type="ECO:0000313" key="3">
    <source>
        <dbReference type="EMBL" id="KAF8682543.1"/>
    </source>
</evidence>
<evidence type="ECO:0000259" key="2">
    <source>
        <dbReference type="Pfam" id="PF24016"/>
    </source>
</evidence>
<evidence type="ECO:0000256" key="1">
    <source>
        <dbReference type="SAM" id="Phobius"/>
    </source>
</evidence>
<dbReference type="Pfam" id="PF24016">
    <property type="entry name" value="DUF7330"/>
    <property type="match status" value="1"/>
</dbReference>
<dbReference type="EMBL" id="JACYCC010000035">
    <property type="protein sequence ID" value="KAF8682543.1"/>
    <property type="molecule type" value="Genomic_DNA"/>
</dbReference>
<dbReference type="Proteomes" id="UP000650582">
    <property type="component" value="Unassembled WGS sequence"/>
</dbReference>
<sequence>MAVRRASNMITPPGLTVPMNEEKNIQITEKANKSIVGLWRIGSRASWSDEPEEHPSSSNIKLRTEKGAIDAHVVVTSYARDDRPQVDVSTTTGPLTIRMTRTENSRFDLRAESHSGAITVYLPTDFHGVIMYRSRHLATFSRLAASLRGVTMTSAPIGCDGEVDCDNTMEVIYSDRAMCCDEIPKDCDGIKINSPRGRIHFLVAGEHPPAFGGMWDHLKTAIGFGRTLPMLVASALHSPSNRHRRSTETWCGLDAITDDLDSNIDYPLIQLFNTLFFLWFTAENLFVFTLSLGLRDPTDVDPIPYPRYGFGVGRRTLLTPAPWAFAILFLVHVLFAGSIAFVQWTERGKEIIIRGLTWYDFAMVGPDADFYCMDRCMGAAVKEFRVVSGFNWREEVFVYIPFALYDGWILCGCPSHKVLIESDEMQFISVIFTISTFAAFAPNAIYSGLGTKIAAIWLLSLLVATAHGHAFFTPGGNIPGNVAVTWGIFAIFAEQIEPSVKWAALALGIISVFAIARSVYVIAEDIRAGIGGGAIRLPPDEERVPANGANGTNGHTGSA</sequence>
<comment type="caution">
    <text evidence="3">The sequence shown here is derived from an EMBL/GenBank/DDBJ whole genome shotgun (WGS) entry which is preliminary data.</text>
</comment>
<reference evidence="3" key="1">
    <citation type="submission" date="2020-09" db="EMBL/GenBank/DDBJ databases">
        <title>Comparative genome analyses of four rice-infecting Rhizoctonia solani isolates reveal extensive enrichment of homogalacturonan modification genes.</title>
        <authorList>
            <person name="Lee D.-Y."/>
            <person name="Jeon J."/>
            <person name="Kim K.-T."/>
            <person name="Cheong K."/>
            <person name="Song H."/>
            <person name="Choi G."/>
            <person name="Ko J."/>
            <person name="Opiyo S.O."/>
            <person name="Zuo S."/>
            <person name="Madhav S."/>
            <person name="Lee Y.-H."/>
            <person name="Wang G.-L."/>
        </authorList>
    </citation>
    <scope>NUCLEOTIDE SEQUENCE</scope>
    <source>
        <strain evidence="3">AG1-IA YN-7</strain>
    </source>
</reference>
<feature type="transmembrane region" description="Helical" evidence="1">
    <location>
        <begin position="275"/>
        <end position="294"/>
    </location>
</feature>
<proteinExistence type="predicted"/>
<organism evidence="3 4">
    <name type="scientific">Rhizoctonia solani</name>
    <dbReference type="NCBI Taxonomy" id="456999"/>
    <lineage>
        <taxon>Eukaryota</taxon>
        <taxon>Fungi</taxon>
        <taxon>Dikarya</taxon>
        <taxon>Basidiomycota</taxon>
        <taxon>Agaricomycotina</taxon>
        <taxon>Agaricomycetes</taxon>
        <taxon>Cantharellales</taxon>
        <taxon>Ceratobasidiaceae</taxon>
        <taxon>Rhizoctonia</taxon>
    </lineage>
</organism>
<feature type="transmembrane region" description="Helical" evidence="1">
    <location>
        <begin position="478"/>
        <end position="496"/>
    </location>
</feature>
<feature type="transmembrane region" description="Helical" evidence="1">
    <location>
        <begin position="427"/>
        <end position="447"/>
    </location>
</feature>
<dbReference type="InterPro" id="IPR055754">
    <property type="entry name" value="DUF7330"/>
</dbReference>
<dbReference type="AlphaFoldDB" id="A0A8H7HDG3"/>
<keyword evidence="1" id="KW-1133">Transmembrane helix</keyword>
<feature type="domain" description="DUF7330" evidence="2">
    <location>
        <begin position="52"/>
        <end position="136"/>
    </location>
</feature>
<keyword evidence="1" id="KW-0812">Transmembrane</keyword>
<accession>A0A8H7HDG3</accession>